<name>A0AAI8QH69_9HELI</name>
<evidence type="ECO:0000256" key="5">
    <source>
        <dbReference type="PIRSR" id="PIRSR006278-2"/>
    </source>
</evidence>
<evidence type="ECO:0000256" key="4">
    <source>
        <dbReference type="PIRSR" id="PIRSR006278-1"/>
    </source>
</evidence>
<protein>
    <submittedName>
        <fullName evidence="6">1-aminocyclopropane-1-carboxylate deaminase</fullName>
        <ecNumber evidence="6">3.5.99.7</ecNumber>
    </submittedName>
</protein>
<comment type="similarity">
    <text evidence="2">Belongs to the ACC deaminase/D-cysteine desulfhydrase family.</text>
</comment>
<proteinExistence type="inferred from homology"/>
<comment type="cofactor">
    <cofactor evidence="1">
        <name>pyridoxal 5'-phosphate</name>
        <dbReference type="ChEBI" id="CHEBI:597326"/>
    </cofactor>
</comment>
<dbReference type="PANTHER" id="PTHR43780">
    <property type="entry name" value="1-AMINOCYCLOPROPANE-1-CARBOXYLATE DEAMINASE-RELATED"/>
    <property type="match status" value="1"/>
</dbReference>
<feature type="active site" description="Nucleophile" evidence="4">
    <location>
        <position position="62"/>
    </location>
</feature>
<dbReference type="PIRSF" id="PIRSF006278">
    <property type="entry name" value="ACCD_DCysDesulf"/>
    <property type="match status" value="1"/>
</dbReference>
<evidence type="ECO:0000256" key="2">
    <source>
        <dbReference type="ARBA" id="ARBA00008639"/>
    </source>
</evidence>
<sequence>MKKVNLDFSRSFVEQREIFNRRFWIKRDDCIHTYCNGNKARKFFSLLDSTHKVWISYGGNQSNAMFALAYLASIKGVAFHYVMPSFYGEPIGNLQMALSFGMTPHTLPFGSSVAKLESYAKTLSYDNALFISQGGSVNLAQKGMNALAKELSHSITSIKNIENINGSPIIFYTSGSGVGVVALKKALDSYFPNASLVVLACAKGDLEQKFLAHSLTPPLILQAPFAFAKPKKEIWQMREYLKSRGLVCDLIYDSVGFCVIEKHLERFQGRELVFIHSGGLLGDISQEQRYKPRHRI</sequence>
<dbReference type="InterPro" id="IPR027278">
    <property type="entry name" value="ACCD_DCysDesulf"/>
</dbReference>
<dbReference type="RefSeq" id="WP_015453531.1">
    <property type="nucleotide sequence ID" value="NC_020555.1"/>
</dbReference>
<dbReference type="Proteomes" id="UP000006036">
    <property type="component" value="Chromosome 1"/>
</dbReference>
<feature type="modified residue" description="N6-(pyridoxal phosphate)lysine" evidence="5">
    <location>
        <position position="39"/>
    </location>
</feature>
<dbReference type="GO" id="GO:0008660">
    <property type="term" value="F:1-aminocyclopropane-1-carboxylate deaminase activity"/>
    <property type="evidence" value="ECO:0007669"/>
    <property type="project" value="UniProtKB-EC"/>
</dbReference>
<accession>A0AAI8QH69</accession>
<dbReference type="Gene3D" id="3.40.50.1100">
    <property type="match status" value="2"/>
</dbReference>
<organism evidence="6 7">
    <name type="scientific">Helicobacter cinaedi CCUG 18818 = ATCC BAA-847</name>
    <dbReference type="NCBI Taxonomy" id="537971"/>
    <lineage>
        <taxon>Bacteria</taxon>
        <taxon>Pseudomonadati</taxon>
        <taxon>Campylobacterota</taxon>
        <taxon>Epsilonproteobacteria</taxon>
        <taxon>Campylobacterales</taxon>
        <taxon>Helicobacteraceae</taxon>
        <taxon>Helicobacter</taxon>
    </lineage>
</organism>
<dbReference type="PANTHER" id="PTHR43780:SF2">
    <property type="entry name" value="1-AMINOCYCLOPROPANE-1-CARBOXYLATE DEAMINASE-RELATED"/>
    <property type="match status" value="1"/>
</dbReference>
<dbReference type="EC" id="3.5.99.7" evidence="6"/>
<evidence type="ECO:0000313" key="6">
    <source>
        <dbReference type="EMBL" id="BAM32428.1"/>
    </source>
</evidence>
<dbReference type="EMBL" id="AP012492">
    <property type="protein sequence ID" value="BAM32428.1"/>
    <property type="molecule type" value="Genomic_DNA"/>
</dbReference>
<evidence type="ECO:0000313" key="7">
    <source>
        <dbReference type="Proteomes" id="UP000006036"/>
    </source>
</evidence>
<keyword evidence="6" id="KW-0378">Hydrolase</keyword>
<dbReference type="GO" id="GO:0019148">
    <property type="term" value="F:D-cysteine desulfhydrase activity"/>
    <property type="evidence" value="ECO:0007669"/>
    <property type="project" value="TreeGrafter"/>
</dbReference>
<keyword evidence="3 5" id="KW-0663">Pyridoxal phosphate</keyword>
<gene>
    <name evidence="6" type="ORF">HCBAA847_1194</name>
</gene>
<dbReference type="AlphaFoldDB" id="A0AAI8QH69"/>
<reference evidence="6 7" key="1">
    <citation type="journal article" date="2012" name="J. Bacteriol.">
        <title>Complete Genome Sequence of Helicobacter cinaedi Type Strain ATCC BAA-847.</title>
        <authorList>
            <person name="Miyoshi-Akiyama T."/>
            <person name="Takeshita N."/>
            <person name="Ohmagari N."/>
            <person name="Kirikae T."/>
        </authorList>
    </citation>
    <scope>NUCLEOTIDE SEQUENCE [LARGE SCALE GENOMIC DNA]</scope>
    <source>
        <strain evidence="6 7">ATCC BAA-847</strain>
    </source>
</reference>
<evidence type="ECO:0000256" key="3">
    <source>
        <dbReference type="ARBA" id="ARBA00022898"/>
    </source>
</evidence>
<dbReference type="SUPFAM" id="SSF53686">
    <property type="entry name" value="Tryptophan synthase beta subunit-like PLP-dependent enzymes"/>
    <property type="match status" value="1"/>
</dbReference>
<evidence type="ECO:0000256" key="1">
    <source>
        <dbReference type="ARBA" id="ARBA00001933"/>
    </source>
</evidence>
<dbReference type="InterPro" id="IPR036052">
    <property type="entry name" value="TrpB-like_PALP_sf"/>
</dbReference>
<dbReference type="KEGG" id="hcb:HCBAA847_1194"/>